<name>A0ABZ2VTV6_9BACI</name>
<dbReference type="Pfam" id="PF00005">
    <property type="entry name" value="ABC_tran"/>
    <property type="match status" value="1"/>
</dbReference>
<dbReference type="PANTHER" id="PTHR43166">
    <property type="entry name" value="AMINO ACID IMPORT ATP-BINDING PROTEIN"/>
    <property type="match status" value="1"/>
</dbReference>
<dbReference type="Gene3D" id="3.40.50.300">
    <property type="entry name" value="P-loop containing nucleotide triphosphate hydrolases"/>
    <property type="match status" value="1"/>
</dbReference>
<comment type="subcellular location">
    <subcellularLocation>
        <location evidence="1">Cell membrane</location>
        <topology evidence="1">Peripheral membrane protein</topology>
    </subcellularLocation>
</comment>
<dbReference type="InterPro" id="IPR030679">
    <property type="entry name" value="ABC_ATPase_HisP-typ"/>
</dbReference>
<dbReference type="SUPFAM" id="SSF52540">
    <property type="entry name" value="P-loop containing nucleoside triphosphate hydrolases"/>
    <property type="match status" value="1"/>
</dbReference>
<dbReference type="CDD" id="cd03262">
    <property type="entry name" value="ABC_HisP_GlnQ"/>
    <property type="match status" value="1"/>
</dbReference>
<evidence type="ECO:0000256" key="5">
    <source>
        <dbReference type="ARBA" id="ARBA00022840"/>
    </source>
</evidence>
<evidence type="ECO:0000259" key="7">
    <source>
        <dbReference type="PROSITE" id="PS50893"/>
    </source>
</evidence>
<dbReference type="PROSITE" id="PS00211">
    <property type="entry name" value="ABC_TRANSPORTER_1"/>
    <property type="match status" value="1"/>
</dbReference>
<dbReference type="GO" id="GO:0005524">
    <property type="term" value="F:ATP binding"/>
    <property type="evidence" value="ECO:0007669"/>
    <property type="project" value="UniProtKB-KW"/>
</dbReference>
<accession>A0ABZ2VTV6</accession>
<dbReference type="Proteomes" id="UP001485505">
    <property type="component" value="Chromosome"/>
</dbReference>
<dbReference type="InterPro" id="IPR017871">
    <property type="entry name" value="ABC_transporter-like_CS"/>
</dbReference>
<dbReference type="InterPro" id="IPR003439">
    <property type="entry name" value="ABC_transporter-like_ATP-bd"/>
</dbReference>
<dbReference type="PROSITE" id="PS50893">
    <property type="entry name" value="ABC_TRANSPORTER_2"/>
    <property type="match status" value="1"/>
</dbReference>
<keyword evidence="2" id="KW-0813">Transport</keyword>
<sequence>MIEISDLYKSYKSNEVLKGISLTVNKGEVVVIIGPSGSGKSTLLRCLNLLEQPEDGSIRIEDLEIHAKKLYKKEIIQLRQKTAMVFQNYNLFKNKTALQNITTALTVVQKKSEEEAKRIAREILKQVGLADKESFYPTMLSGGQQQRIGIARAMALNPAVLLFDEPTSALDPELVNEVLQVIKDLARQHITMVVVTHEMNFAKDVADRVIFMADGIIIEQGTPKEIFRNPQNERTKKFLRQLNASEEGNHFVI</sequence>
<dbReference type="EMBL" id="CP151108">
    <property type="protein sequence ID" value="WZF32671.1"/>
    <property type="molecule type" value="Genomic_DNA"/>
</dbReference>
<dbReference type="InterPro" id="IPR027417">
    <property type="entry name" value="P-loop_NTPase"/>
</dbReference>
<keyword evidence="4" id="KW-0547">Nucleotide-binding</keyword>
<dbReference type="RefSeq" id="WP_000570170.1">
    <property type="nucleotide sequence ID" value="NZ_BOQC01000189.1"/>
</dbReference>
<proteinExistence type="predicted"/>
<evidence type="ECO:0000313" key="8">
    <source>
        <dbReference type="EMBL" id="WZF32671.1"/>
    </source>
</evidence>
<protein>
    <submittedName>
        <fullName evidence="8">Amino acid ABC transporter ATP-binding protein</fullName>
    </submittedName>
</protein>
<dbReference type="PANTHER" id="PTHR43166:SF35">
    <property type="entry name" value="L-CYSTINE IMPORT ATP-BINDING PROTEIN TCYN"/>
    <property type="match status" value="1"/>
</dbReference>
<dbReference type="InterPro" id="IPR003593">
    <property type="entry name" value="AAA+_ATPase"/>
</dbReference>
<evidence type="ECO:0000313" key="9">
    <source>
        <dbReference type="Proteomes" id="UP001485505"/>
    </source>
</evidence>
<evidence type="ECO:0000256" key="1">
    <source>
        <dbReference type="ARBA" id="ARBA00004202"/>
    </source>
</evidence>
<gene>
    <name evidence="8" type="ORF">AABL52_09980</name>
</gene>
<organism evidence="8 9">
    <name type="scientific">Bacillus paramobilis</name>
    <dbReference type="NCBI Taxonomy" id="2817477"/>
    <lineage>
        <taxon>Bacteria</taxon>
        <taxon>Bacillati</taxon>
        <taxon>Bacillota</taxon>
        <taxon>Bacilli</taxon>
        <taxon>Bacillales</taxon>
        <taxon>Bacillaceae</taxon>
        <taxon>Bacillus</taxon>
        <taxon>Bacillus cereus group</taxon>
    </lineage>
</organism>
<keyword evidence="6" id="KW-0472">Membrane</keyword>
<evidence type="ECO:0000256" key="6">
    <source>
        <dbReference type="ARBA" id="ARBA00023136"/>
    </source>
</evidence>
<keyword evidence="5 8" id="KW-0067">ATP-binding</keyword>
<feature type="domain" description="ABC transporter" evidence="7">
    <location>
        <begin position="2"/>
        <end position="239"/>
    </location>
</feature>
<dbReference type="InterPro" id="IPR050086">
    <property type="entry name" value="MetN_ABC_transporter-like"/>
</dbReference>
<dbReference type="PIRSF" id="PIRSF039085">
    <property type="entry name" value="ABC_ATPase_HisP"/>
    <property type="match status" value="1"/>
</dbReference>
<reference evidence="8 9" key="1">
    <citation type="submission" date="2024-04" db="EMBL/GenBank/DDBJ databases">
        <title>Complete genome sequence of Bacillus mobilis strains derived from soil.</title>
        <authorList>
            <person name="Jung H."/>
            <person name="Choi S."/>
            <person name="Kim Y."/>
            <person name="Han J.A."/>
            <person name="Kim E.Y."/>
            <person name="Lee H.-S."/>
        </authorList>
    </citation>
    <scope>NUCLEOTIDE SEQUENCE [LARGE SCALE GENOMIC DNA]</scope>
    <source>
        <strain evidence="8 9">IMGN7</strain>
    </source>
</reference>
<evidence type="ECO:0000256" key="3">
    <source>
        <dbReference type="ARBA" id="ARBA00022475"/>
    </source>
</evidence>
<keyword evidence="9" id="KW-1185">Reference proteome</keyword>
<evidence type="ECO:0000256" key="2">
    <source>
        <dbReference type="ARBA" id="ARBA00022448"/>
    </source>
</evidence>
<evidence type="ECO:0000256" key="4">
    <source>
        <dbReference type="ARBA" id="ARBA00022741"/>
    </source>
</evidence>
<dbReference type="SMART" id="SM00382">
    <property type="entry name" value="AAA"/>
    <property type="match status" value="1"/>
</dbReference>
<keyword evidence="3" id="KW-1003">Cell membrane</keyword>